<reference evidence="8 9" key="1">
    <citation type="submission" date="2016-03" db="EMBL/GenBank/DDBJ databases">
        <authorList>
            <consortium name="Pathogen Informatics"/>
        </authorList>
    </citation>
    <scope>NUCLEOTIDE SEQUENCE [LARGE SCALE GENOMIC DNA]</scope>
    <source>
        <strain evidence="8 9">NCTC13364</strain>
    </source>
</reference>
<gene>
    <name evidence="8" type="ORF">SAMEA1982600_04825</name>
</gene>
<dbReference type="Pfam" id="PF00482">
    <property type="entry name" value="T2SSF"/>
    <property type="match status" value="1"/>
</dbReference>
<evidence type="ECO:0000259" key="7">
    <source>
        <dbReference type="Pfam" id="PF00482"/>
    </source>
</evidence>
<dbReference type="AlphaFoldDB" id="A0A157RFV3"/>
<keyword evidence="2" id="KW-1003">Cell membrane</keyword>
<feature type="transmembrane region" description="Helical" evidence="6">
    <location>
        <begin position="46"/>
        <end position="69"/>
    </location>
</feature>
<dbReference type="OrthoDB" id="597333at2"/>
<dbReference type="EMBL" id="FKBS01000029">
    <property type="protein sequence ID" value="SAI56825.1"/>
    <property type="molecule type" value="Genomic_DNA"/>
</dbReference>
<feature type="domain" description="Type II secretion system protein GspF" evidence="7">
    <location>
        <begin position="114"/>
        <end position="236"/>
    </location>
</feature>
<accession>A0A157RFV3</accession>
<dbReference type="PANTHER" id="PTHR35007">
    <property type="entry name" value="INTEGRAL MEMBRANE PROTEIN-RELATED"/>
    <property type="match status" value="1"/>
</dbReference>
<evidence type="ECO:0000256" key="6">
    <source>
        <dbReference type="SAM" id="Phobius"/>
    </source>
</evidence>
<evidence type="ECO:0000256" key="1">
    <source>
        <dbReference type="ARBA" id="ARBA00004651"/>
    </source>
</evidence>
<dbReference type="InterPro" id="IPR042094">
    <property type="entry name" value="T2SS_GspF_sf"/>
</dbReference>
<dbReference type="InterPro" id="IPR018076">
    <property type="entry name" value="T2SS_GspF_dom"/>
</dbReference>
<dbReference type="RefSeq" id="WP_066420155.1">
    <property type="nucleotide sequence ID" value="NZ_FKBS01000029.1"/>
</dbReference>
<evidence type="ECO:0000256" key="5">
    <source>
        <dbReference type="ARBA" id="ARBA00023136"/>
    </source>
</evidence>
<keyword evidence="5 6" id="KW-0472">Membrane</keyword>
<keyword evidence="3 6" id="KW-0812">Transmembrane</keyword>
<organism evidence="8 9">
    <name type="scientific">Bordetella ansorpii</name>
    <dbReference type="NCBI Taxonomy" id="288768"/>
    <lineage>
        <taxon>Bacteria</taxon>
        <taxon>Pseudomonadati</taxon>
        <taxon>Pseudomonadota</taxon>
        <taxon>Betaproteobacteria</taxon>
        <taxon>Burkholderiales</taxon>
        <taxon>Alcaligenaceae</taxon>
        <taxon>Bordetella</taxon>
    </lineage>
</organism>
<sequence>MIWLAFAMTGLAVGALVWRAQAWVGPALQRYRQMYTHEAGLKLGEIFLFIDPAQLWFAAVVCGLLLGLLTWGATQSLLAAGIAAVLAVRVPRRLVEGVRRNRQLHFEKQLPAALMSLAGGLSAGASLAVALKHIVEQSEAPLSQEFGLMLREQRLGVPFAEALTNLQARVPSESTVLVVAALRVASQTGGNLAEALERIAETLRARLQLQGKIRALTAQGRMQAWIVGALPILLAVALDQLEPDTMALLWHTPLGWAVVAVVVVLEVAGVLLIRRIVDIDI</sequence>
<evidence type="ECO:0000313" key="9">
    <source>
        <dbReference type="Proteomes" id="UP000077037"/>
    </source>
</evidence>
<feature type="transmembrane region" description="Helical" evidence="6">
    <location>
        <begin position="222"/>
        <end position="241"/>
    </location>
</feature>
<evidence type="ECO:0000313" key="8">
    <source>
        <dbReference type="EMBL" id="SAI56825.1"/>
    </source>
</evidence>
<proteinExistence type="predicted"/>
<evidence type="ECO:0000256" key="3">
    <source>
        <dbReference type="ARBA" id="ARBA00022692"/>
    </source>
</evidence>
<evidence type="ECO:0000256" key="2">
    <source>
        <dbReference type="ARBA" id="ARBA00022475"/>
    </source>
</evidence>
<comment type="subcellular location">
    <subcellularLocation>
        <location evidence="1">Cell membrane</location>
        <topology evidence="1">Multi-pass membrane protein</topology>
    </subcellularLocation>
</comment>
<evidence type="ECO:0000256" key="4">
    <source>
        <dbReference type="ARBA" id="ARBA00022989"/>
    </source>
</evidence>
<keyword evidence="4 6" id="KW-1133">Transmembrane helix</keyword>
<dbReference type="GO" id="GO:0005886">
    <property type="term" value="C:plasma membrane"/>
    <property type="evidence" value="ECO:0007669"/>
    <property type="project" value="UniProtKB-SubCell"/>
</dbReference>
<name>A0A157RFV3_9BORD</name>
<dbReference type="Proteomes" id="UP000077037">
    <property type="component" value="Unassembled WGS sequence"/>
</dbReference>
<dbReference type="Gene3D" id="1.20.81.30">
    <property type="entry name" value="Type II secretion system (T2SS), domain F"/>
    <property type="match status" value="1"/>
</dbReference>
<dbReference type="PANTHER" id="PTHR35007:SF1">
    <property type="entry name" value="PILUS ASSEMBLY PROTEIN"/>
    <property type="match status" value="1"/>
</dbReference>
<feature type="transmembrane region" description="Helical" evidence="6">
    <location>
        <begin position="253"/>
        <end position="273"/>
    </location>
</feature>
<protein>
    <submittedName>
        <fullName evidence="8">Pilus assembly protein</fullName>
    </submittedName>
</protein>